<gene>
    <name evidence="3" type="ORF">H9644_18635</name>
</gene>
<accession>A0ABR8THG3</accession>
<feature type="compositionally biased region" description="Polar residues" evidence="1">
    <location>
        <begin position="169"/>
        <end position="178"/>
    </location>
</feature>
<protein>
    <recommendedName>
        <fullName evidence="2">Tox-GHH2 domain-containing protein</fullName>
    </recommendedName>
</protein>
<proteinExistence type="predicted"/>
<dbReference type="RefSeq" id="WP_191775897.1">
    <property type="nucleotide sequence ID" value="NZ_JAINCF010000022.1"/>
</dbReference>
<feature type="region of interest" description="Disordered" evidence="1">
    <location>
        <begin position="156"/>
        <end position="178"/>
    </location>
</feature>
<comment type="caution">
    <text evidence="3">The sequence shown here is derived from an EMBL/GenBank/DDBJ whole genome shotgun (WGS) entry which is preliminary data.</text>
</comment>
<keyword evidence="4" id="KW-1185">Reference proteome</keyword>
<evidence type="ECO:0000259" key="2">
    <source>
        <dbReference type="Pfam" id="PF15635"/>
    </source>
</evidence>
<organism evidence="3 4">
    <name type="scientific">Escherichia whittamii</name>
    <dbReference type="NCBI Taxonomy" id="2762229"/>
    <lineage>
        <taxon>Bacteria</taxon>
        <taxon>Pseudomonadati</taxon>
        <taxon>Pseudomonadota</taxon>
        <taxon>Gammaproteobacteria</taxon>
        <taxon>Enterobacterales</taxon>
        <taxon>Enterobacteriaceae</taxon>
        <taxon>Escherichia</taxon>
    </lineage>
</organism>
<dbReference type="Proteomes" id="UP000605603">
    <property type="component" value="Unassembled WGS sequence"/>
</dbReference>
<reference evidence="3 4" key="1">
    <citation type="submission" date="2020-08" db="EMBL/GenBank/DDBJ databases">
        <title>A Genomic Blueprint of the Chicken Gut Microbiome.</title>
        <authorList>
            <person name="Gilroy R."/>
            <person name="Ravi A."/>
            <person name="Getino M."/>
            <person name="Pursley I."/>
            <person name="Horton D.L."/>
            <person name="Alikhan N.-F."/>
            <person name="Baker D."/>
            <person name="Gharbi K."/>
            <person name="Hall N."/>
            <person name="Watson M."/>
            <person name="Adriaenssens E.M."/>
            <person name="Foster-Nyarko E."/>
            <person name="Jarju S."/>
            <person name="Secka A."/>
            <person name="Antonio M."/>
            <person name="Oren A."/>
            <person name="Chaudhuri R."/>
            <person name="La Ragione R.M."/>
            <person name="Hildebrand F."/>
            <person name="Pallen M.J."/>
        </authorList>
    </citation>
    <scope>NUCLEOTIDE SEQUENCE [LARGE SCALE GENOMIC DNA]</scope>
    <source>
        <strain evidence="3 4">Sa2BVA5</strain>
    </source>
</reference>
<feature type="domain" description="Tox-GHH2" evidence="2">
    <location>
        <begin position="37"/>
        <end position="146"/>
    </location>
</feature>
<name>A0ABR8THG3_9ESCH</name>
<evidence type="ECO:0000256" key="1">
    <source>
        <dbReference type="SAM" id="MobiDB-lite"/>
    </source>
</evidence>
<evidence type="ECO:0000313" key="3">
    <source>
        <dbReference type="EMBL" id="MBD7975034.1"/>
    </source>
</evidence>
<sequence length="178" mass="20027">MMSLLSRLNPCTRAKKCIFVPYDMAEDLQGHGCCPGQTGHHVLPGAMFYNNTNCPKYRDGKTQSHKNAPTICVEGTTNSPEWGSHGQLHGKMRDKINEYKKTGIFKFGDHNKIDYDDARDMAIDAVMETFPESLCKRKCLEKQLDEHYKEMCKPNILNASSGMGGKQSRPYSSSSKNK</sequence>
<dbReference type="Pfam" id="PF15635">
    <property type="entry name" value="Tox-GHH2"/>
    <property type="match status" value="1"/>
</dbReference>
<dbReference type="EMBL" id="JACSQI010000015">
    <property type="protein sequence ID" value="MBD7975034.1"/>
    <property type="molecule type" value="Genomic_DNA"/>
</dbReference>
<evidence type="ECO:0000313" key="4">
    <source>
        <dbReference type="Proteomes" id="UP000605603"/>
    </source>
</evidence>
<dbReference type="InterPro" id="IPR028917">
    <property type="entry name" value="Tox-GHH2_domain"/>
</dbReference>